<name>A0A1I2GM37_9ACTN</name>
<gene>
    <name evidence="3" type="ORF">SAMN05421541_10733</name>
</gene>
<protein>
    <submittedName>
        <fullName evidence="3">Tyrosinase co-factor MelC1</fullName>
    </submittedName>
</protein>
<feature type="compositionally biased region" description="Low complexity" evidence="1">
    <location>
        <begin position="156"/>
        <end position="170"/>
    </location>
</feature>
<evidence type="ECO:0000313" key="3">
    <source>
        <dbReference type="EMBL" id="SFF19004.1"/>
    </source>
</evidence>
<accession>A0A1I2GM37</accession>
<organism evidence="3 4">
    <name type="scientific">Actinoplanes philippinensis</name>
    <dbReference type="NCBI Taxonomy" id="35752"/>
    <lineage>
        <taxon>Bacteria</taxon>
        <taxon>Bacillati</taxon>
        <taxon>Actinomycetota</taxon>
        <taxon>Actinomycetes</taxon>
        <taxon>Micromonosporales</taxon>
        <taxon>Micromonosporaceae</taxon>
        <taxon>Actinoplanes</taxon>
    </lineage>
</organism>
<feature type="chain" id="PRO_5011715945" evidence="2">
    <location>
        <begin position="37"/>
        <end position="170"/>
    </location>
</feature>
<dbReference type="InterPro" id="IPR010928">
    <property type="entry name" value="MelC1"/>
</dbReference>
<sequence>MLHGKRRGNGPGYAVRAVALLAVAVAAATTAGTVYAGTGPDVDPAATPSASASTPVAKPAVRKPGFFETYHGHHIMGWGENDTACAYIDGVQLVLYPTGDGGYTSNLQGFQQEPSVRAITKASVKTLGKLRMTTPDDGAAHCPTFAVREPAKSVKPARTTAPTASPAPVK</sequence>
<feature type="region of interest" description="Disordered" evidence="1">
    <location>
        <begin position="149"/>
        <end position="170"/>
    </location>
</feature>
<evidence type="ECO:0000313" key="4">
    <source>
        <dbReference type="Proteomes" id="UP000199645"/>
    </source>
</evidence>
<keyword evidence="2" id="KW-0732">Signal</keyword>
<dbReference type="EMBL" id="FONV01000007">
    <property type="protein sequence ID" value="SFF19004.1"/>
    <property type="molecule type" value="Genomic_DNA"/>
</dbReference>
<dbReference type="AlphaFoldDB" id="A0A1I2GM37"/>
<evidence type="ECO:0000256" key="1">
    <source>
        <dbReference type="SAM" id="MobiDB-lite"/>
    </source>
</evidence>
<proteinExistence type="predicted"/>
<dbReference type="Proteomes" id="UP000199645">
    <property type="component" value="Unassembled WGS sequence"/>
</dbReference>
<dbReference type="GO" id="GO:0005507">
    <property type="term" value="F:copper ion binding"/>
    <property type="evidence" value="ECO:0007669"/>
    <property type="project" value="InterPro"/>
</dbReference>
<dbReference type="InterPro" id="IPR023199">
    <property type="entry name" value="GriE/MELC1_sf"/>
</dbReference>
<reference evidence="3 4" key="1">
    <citation type="submission" date="2016-10" db="EMBL/GenBank/DDBJ databases">
        <authorList>
            <person name="de Groot N.N."/>
        </authorList>
    </citation>
    <scope>NUCLEOTIDE SEQUENCE [LARGE SCALE GENOMIC DNA]</scope>
    <source>
        <strain evidence="3 4">DSM 43019</strain>
    </source>
</reference>
<keyword evidence="4" id="KW-1185">Reference proteome</keyword>
<feature type="signal peptide" evidence="2">
    <location>
        <begin position="1"/>
        <end position="36"/>
    </location>
</feature>
<evidence type="ECO:0000256" key="2">
    <source>
        <dbReference type="SAM" id="SignalP"/>
    </source>
</evidence>
<dbReference type="Pfam" id="PF06236">
    <property type="entry name" value="MelC1"/>
    <property type="match status" value="1"/>
</dbReference>
<dbReference type="Gene3D" id="3.30.1880.10">
    <property type="entry name" value="protein ne1242 domain like"/>
    <property type="match status" value="1"/>
</dbReference>
<dbReference type="STRING" id="35752.SAMN05421541_10733"/>
<dbReference type="RefSeq" id="WP_093615867.1">
    <property type="nucleotide sequence ID" value="NZ_BOMT01000040.1"/>
</dbReference>
<dbReference type="GO" id="GO:0042438">
    <property type="term" value="P:melanin biosynthetic process"/>
    <property type="evidence" value="ECO:0007669"/>
    <property type="project" value="InterPro"/>
</dbReference>